<feature type="chain" id="PRO_5003070762" description="PEP-CTERM protein-sorting domain-containing protein" evidence="2">
    <location>
        <begin position="23"/>
        <end position="200"/>
    </location>
</feature>
<feature type="signal peptide" evidence="2">
    <location>
        <begin position="1"/>
        <end position="22"/>
    </location>
</feature>
<keyword evidence="1" id="KW-0472">Membrane</keyword>
<keyword evidence="2" id="KW-0732">Signal</keyword>
<evidence type="ECO:0000313" key="4">
    <source>
        <dbReference type="Proteomes" id="UP000000925"/>
    </source>
</evidence>
<feature type="transmembrane region" description="Helical" evidence="1">
    <location>
        <begin position="179"/>
        <end position="196"/>
    </location>
</feature>
<dbReference type="HOGENOM" id="CLU_1364256_0_0_0"/>
<accession>D5EL00</accession>
<dbReference type="STRING" id="583355.Caka_0073"/>
<reference evidence="3 4" key="1">
    <citation type="journal article" date="2010" name="Stand. Genomic Sci.">
        <title>Complete genome sequence of Coraliomargarita akajimensis type strain (04OKA010-24).</title>
        <authorList>
            <person name="Mavromatis K."/>
            <person name="Abt B."/>
            <person name="Brambilla E."/>
            <person name="Lapidus A."/>
            <person name="Copeland A."/>
            <person name="Deshpande S."/>
            <person name="Nolan M."/>
            <person name="Lucas S."/>
            <person name="Tice H."/>
            <person name="Cheng J.F."/>
            <person name="Han C."/>
            <person name="Detter J.C."/>
            <person name="Woyke T."/>
            <person name="Goodwin L."/>
            <person name="Pitluck S."/>
            <person name="Held B."/>
            <person name="Brettin T."/>
            <person name="Tapia R."/>
            <person name="Ivanova N."/>
            <person name="Mikhailova N."/>
            <person name="Pati A."/>
            <person name="Liolios K."/>
            <person name="Chen A."/>
            <person name="Palaniappan K."/>
            <person name="Land M."/>
            <person name="Hauser L."/>
            <person name="Chang Y.J."/>
            <person name="Jeffries C.D."/>
            <person name="Rohde M."/>
            <person name="Goker M."/>
            <person name="Bristow J."/>
            <person name="Eisen J.A."/>
            <person name="Markowitz V."/>
            <person name="Hugenholtz P."/>
            <person name="Klenk H.P."/>
            <person name="Kyrpides N.C."/>
        </authorList>
    </citation>
    <scope>NUCLEOTIDE SEQUENCE [LARGE SCALE GENOMIC DNA]</scope>
    <source>
        <strain evidence="4">DSM 45221 / IAM 15411 / JCM 23193 / KCTC 12865</strain>
    </source>
</reference>
<keyword evidence="1" id="KW-0812">Transmembrane</keyword>
<evidence type="ECO:0000256" key="2">
    <source>
        <dbReference type="SAM" id="SignalP"/>
    </source>
</evidence>
<evidence type="ECO:0008006" key="5">
    <source>
        <dbReference type="Google" id="ProtNLM"/>
    </source>
</evidence>
<evidence type="ECO:0000313" key="3">
    <source>
        <dbReference type="EMBL" id="ADE53102.1"/>
    </source>
</evidence>
<keyword evidence="4" id="KW-1185">Reference proteome</keyword>
<dbReference type="Proteomes" id="UP000000925">
    <property type="component" value="Chromosome"/>
</dbReference>
<proteinExistence type="predicted"/>
<dbReference type="EMBL" id="CP001998">
    <property type="protein sequence ID" value="ADE53102.1"/>
    <property type="molecule type" value="Genomic_DNA"/>
</dbReference>
<dbReference type="AlphaFoldDB" id="D5EL00"/>
<evidence type="ECO:0000256" key="1">
    <source>
        <dbReference type="SAM" id="Phobius"/>
    </source>
</evidence>
<name>D5EL00_CORAD</name>
<sequence>MRYCYLPICLAAGLLFSTSLKALDLGFVDFGGAVTLDSTSGEMDYLFIDFSGESFQVVETTGAVSPVTPMPVFGDTNDVPFGWEITRVDFSITTDSLIGSGSSDAFEIYLSTGGNTLELGPFAAPLQTGQLIPYTAESISLVNANADENLYFAIKWTGTDSVRITGASLSIEVSPVPEPAQFAITFGLLVLVTAVLRRRR</sequence>
<keyword evidence="1" id="KW-1133">Transmembrane helix</keyword>
<dbReference type="KEGG" id="caa:Caka_0073"/>
<organism evidence="3 4">
    <name type="scientific">Coraliomargarita akajimensis (strain DSM 45221 / IAM 15411 / JCM 23193 / KCTC 12865 / 04OKA010-24)</name>
    <dbReference type="NCBI Taxonomy" id="583355"/>
    <lineage>
        <taxon>Bacteria</taxon>
        <taxon>Pseudomonadati</taxon>
        <taxon>Verrucomicrobiota</taxon>
        <taxon>Opitutia</taxon>
        <taxon>Puniceicoccales</taxon>
        <taxon>Coraliomargaritaceae</taxon>
        <taxon>Coraliomargarita</taxon>
    </lineage>
</organism>
<protein>
    <recommendedName>
        <fullName evidence="5">PEP-CTERM protein-sorting domain-containing protein</fullName>
    </recommendedName>
</protein>
<gene>
    <name evidence="3" type="ordered locus">Caka_0073</name>
</gene>
<dbReference type="RefSeq" id="WP_013041828.1">
    <property type="nucleotide sequence ID" value="NC_014008.1"/>
</dbReference>